<organism evidence="8 9">
    <name type="scientific">Aeromicrobium panaciterrae</name>
    <dbReference type="NCBI Taxonomy" id="363861"/>
    <lineage>
        <taxon>Bacteria</taxon>
        <taxon>Bacillati</taxon>
        <taxon>Actinomycetota</taxon>
        <taxon>Actinomycetes</taxon>
        <taxon>Propionibacteriales</taxon>
        <taxon>Nocardioidaceae</taxon>
        <taxon>Aeromicrobium</taxon>
    </lineage>
</organism>
<accession>A0ABU1UQH4</accession>
<dbReference type="InterPro" id="IPR000223">
    <property type="entry name" value="Pept_S26A_signal_pept_1"/>
</dbReference>
<keyword evidence="6" id="KW-0812">Transmembrane</keyword>
<dbReference type="PANTHER" id="PTHR43390:SF1">
    <property type="entry name" value="CHLOROPLAST PROCESSING PEPTIDASE"/>
    <property type="match status" value="1"/>
</dbReference>
<dbReference type="SUPFAM" id="SSF51306">
    <property type="entry name" value="LexA/Signal peptidase"/>
    <property type="match status" value="1"/>
</dbReference>
<comment type="subcellular location">
    <subcellularLocation>
        <location evidence="2">Cell membrane</location>
        <topology evidence="2">Single-pass type II membrane protein</topology>
    </subcellularLocation>
    <subcellularLocation>
        <location evidence="6">Membrane</location>
        <topology evidence="6">Single-pass type II membrane protein</topology>
    </subcellularLocation>
</comment>
<dbReference type="NCBIfam" id="TIGR02227">
    <property type="entry name" value="sigpep_I_bact"/>
    <property type="match status" value="1"/>
</dbReference>
<dbReference type="InterPro" id="IPR019533">
    <property type="entry name" value="Peptidase_S26"/>
</dbReference>
<comment type="caution">
    <text evidence="8">The sequence shown here is derived from an EMBL/GenBank/DDBJ whole genome shotgun (WGS) entry which is preliminary data.</text>
</comment>
<keyword evidence="5 6" id="KW-0378">Hydrolase</keyword>
<sequence>MTEKRRQLPVWQESILLVITAMVMAVIVKTFFLQAFYIPSESMEPTMLVDDKLLVQKVSYWAGEAKRGDIVVFDDPGGWLGEDESRHASNPLQRALETVGLFPTGGHLIKRVIGVGGDEVVCCTAAGKLTVNGTTLNEPYLLDQSGPASTEKFDVKVPQGHLWVMGDNRGNSADSRSHLGDPGGGFIAEKAVVGKAWLRVWPWKRAGIIHKPSSFEAVNGK</sequence>
<keyword evidence="6" id="KW-0472">Membrane</keyword>
<dbReference type="Gene3D" id="2.10.109.10">
    <property type="entry name" value="Umud Fragment, subunit A"/>
    <property type="match status" value="1"/>
</dbReference>
<protein>
    <recommendedName>
        <fullName evidence="4 6">Signal peptidase I</fullName>
        <ecNumber evidence="4 6">3.4.21.89</ecNumber>
    </recommendedName>
</protein>
<dbReference type="PANTHER" id="PTHR43390">
    <property type="entry name" value="SIGNAL PEPTIDASE I"/>
    <property type="match status" value="1"/>
</dbReference>
<name>A0ABU1UQH4_9ACTN</name>
<evidence type="ECO:0000313" key="8">
    <source>
        <dbReference type="EMBL" id="MDR7087426.1"/>
    </source>
</evidence>
<dbReference type="RefSeq" id="WP_309971017.1">
    <property type="nucleotide sequence ID" value="NZ_JAVDWH010000001.1"/>
</dbReference>
<proteinExistence type="inferred from homology"/>
<evidence type="ECO:0000256" key="1">
    <source>
        <dbReference type="ARBA" id="ARBA00000677"/>
    </source>
</evidence>
<dbReference type="EC" id="3.4.21.89" evidence="4 6"/>
<evidence type="ECO:0000256" key="4">
    <source>
        <dbReference type="ARBA" id="ARBA00013208"/>
    </source>
</evidence>
<evidence type="ECO:0000256" key="2">
    <source>
        <dbReference type="ARBA" id="ARBA00004401"/>
    </source>
</evidence>
<keyword evidence="6" id="KW-1133">Transmembrane helix</keyword>
<feature type="transmembrane region" description="Helical" evidence="6">
    <location>
        <begin position="15"/>
        <end position="38"/>
    </location>
</feature>
<evidence type="ECO:0000256" key="5">
    <source>
        <dbReference type="ARBA" id="ARBA00022801"/>
    </source>
</evidence>
<dbReference type="EMBL" id="JAVDWH010000001">
    <property type="protein sequence ID" value="MDR7087426.1"/>
    <property type="molecule type" value="Genomic_DNA"/>
</dbReference>
<keyword evidence="9" id="KW-1185">Reference proteome</keyword>
<dbReference type="CDD" id="cd06530">
    <property type="entry name" value="S26_SPase_I"/>
    <property type="match status" value="1"/>
</dbReference>
<evidence type="ECO:0000313" key="9">
    <source>
        <dbReference type="Proteomes" id="UP001257739"/>
    </source>
</evidence>
<dbReference type="PRINTS" id="PR00727">
    <property type="entry name" value="LEADERPTASE"/>
</dbReference>
<keyword evidence="6" id="KW-0645">Protease</keyword>
<dbReference type="Proteomes" id="UP001257739">
    <property type="component" value="Unassembled WGS sequence"/>
</dbReference>
<evidence type="ECO:0000256" key="6">
    <source>
        <dbReference type="RuleBase" id="RU362042"/>
    </source>
</evidence>
<comment type="catalytic activity">
    <reaction evidence="1 6">
        <text>Cleavage of hydrophobic, N-terminal signal or leader sequences from secreted and periplasmic proteins.</text>
        <dbReference type="EC" id="3.4.21.89"/>
    </reaction>
</comment>
<evidence type="ECO:0000259" key="7">
    <source>
        <dbReference type="Pfam" id="PF10502"/>
    </source>
</evidence>
<dbReference type="Pfam" id="PF10502">
    <property type="entry name" value="Peptidase_S26"/>
    <property type="match status" value="1"/>
</dbReference>
<dbReference type="GO" id="GO:0009003">
    <property type="term" value="F:signal peptidase activity"/>
    <property type="evidence" value="ECO:0007669"/>
    <property type="project" value="UniProtKB-EC"/>
</dbReference>
<comment type="similarity">
    <text evidence="3 6">Belongs to the peptidase S26 family.</text>
</comment>
<dbReference type="InterPro" id="IPR036286">
    <property type="entry name" value="LexA/Signal_pep-like_sf"/>
</dbReference>
<feature type="domain" description="Peptidase S26" evidence="7">
    <location>
        <begin position="12"/>
        <end position="201"/>
    </location>
</feature>
<dbReference type="InterPro" id="IPR019758">
    <property type="entry name" value="Pept_S26A_signal_pept_1_CS"/>
</dbReference>
<gene>
    <name evidence="8" type="ORF">J2X11_002265</name>
</gene>
<reference evidence="8 9" key="1">
    <citation type="submission" date="2023-07" db="EMBL/GenBank/DDBJ databases">
        <title>Sorghum-associated microbial communities from plants grown in Nebraska, USA.</title>
        <authorList>
            <person name="Schachtman D."/>
        </authorList>
    </citation>
    <scope>NUCLEOTIDE SEQUENCE [LARGE SCALE GENOMIC DNA]</scope>
    <source>
        <strain evidence="8 9">BE248</strain>
    </source>
</reference>
<dbReference type="PROSITE" id="PS00761">
    <property type="entry name" value="SPASE_I_3"/>
    <property type="match status" value="1"/>
</dbReference>
<evidence type="ECO:0000256" key="3">
    <source>
        <dbReference type="ARBA" id="ARBA00009370"/>
    </source>
</evidence>